<accession>A0ABS6V9H0</accession>
<dbReference type="RefSeq" id="WP_218633673.1">
    <property type="nucleotide sequence ID" value="NZ_JAHVAH010000001.1"/>
</dbReference>
<dbReference type="EMBL" id="JAHVAH010000001">
    <property type="protein sequence ID" value="MBW0145792.1"/>
    <property type="molecule type" value="Genomic_DNA"/>
</dbReference>
<comment type="caution">
    <text evidence="1">The sequence shown here is derived from an EMBL/GenBank/DDBJ whole genome shotgun (WGS) entry which is preliminary data.</text>
</comment>
<evidence type="ECO:0000313" key="2">
    <source>
        <dbReference type="Proteomes" id="UP000698028"/>
    </source>
</evidence>
<proteinExistence type="predicted"/>
<sequence>MKITRRMMVGGTVGAAAAAYGGLVAWQNRNIPSTNKGMALVADPDEILDLPEGFSYRVVARTGSTMSDGLLRPGRPDGMACFAFSGRDNAVILTSNHEIPTWDGISAFGKDDALRSKFTGKYYDTRPDTGMPYHGGVTITHYNLDTGEVERDFLALAGTKINCAGGATPWGSWLSCEETTDVGNAPHGFVFEVPALIDGPVEPVPLKAMGRFRHEACAVDPASGIVYMTEDGGEDCFYRFIPNVPGRLAEGGTLQALMIEGKPSVDTSNNDEPTLIEGKEYAAGWITLDDVEAPDADLAQRAIAAGAAMFKRGEGMAYGHKPGGAQGEIFFNCTSGGKAGVGQVFRYTPGASNDEGTLTLFFESPGAGTMEYCDNLAVAPWGDLIVCEDGIGDQYLRGITPDGRIYDLARNAHEDSSEFCGACFSPDGKTMFVNIQEPGITLAITGPWETLRVA</sequence>
<dbReference type="PANTHER" id="PTHR35399">
    <property type="entry name" value="SLR8030 PROTEIN"/>
    <property type="match status" value="1"/>
</dbReference>
<gene>
    <name evidence="1" type="ORF">KTQ36_10870</name>
</gene>
<organism evidence="1 2">
    <name type="scientific">Sphingomicrobium clamense</name>
    <dbReference type="NCBI Taxonomy" id="2851013"/>
    <lineage>
        <taxon>Bacteria</taxon>
        <taxon>Pseudomonadati</taxon>
        <taxon>Pseudomonadota</taxon>
        <taxon>Alphaproteobacteria</taxon>
        <taxon>Sphingomonadales</taxon>
        <taxon>Sphingomonadaceae</taxon>
        <taxon>Sphingomicrobium</taxon>
    </lineage>
</organism>
<name>A0ABS6V9H0_9SPHN</name>
<protein>
    <submittedName>
        <fullName evidence="1">PhoX family protein</fullName>
    </submittedName>
</protein>
<dbReference type="Proteomes" id="UP000698028">
    <property type="component" value="Unassembled WGS sequence"/>
</dbReference>
<evidence type="ECO:0000313" key="1">
    <source>
        <dbReference type="EMBL" id="MBW0145792.1"/>
    </source>
</evidence>
<dbReference type="InterPro" id="IPR008557">
    <property type="entry name" value="PhoX"/>
</dbReference>
<dbReference type="Pfam" id="PF05787">
    <property type="entry name" value="PhoX"/>
    <property type="match status" value="2"/>
</dbReference>
<keyword evidence="2" id="KW-1185">Reference proteome</keyword>
<dbReference type="PANTHER" id="PTHR35399:SF4">
    <property type="entry name" value="MEMBRANE PROTEIN"/>
    <property type="match status" value="1"/>
</dbReference>
<reference evidence="1 2" key="1">
    <citation type="submission" date="2021-07" db="EMBL/GenBank/DDBJ databases">
        <title>The draft genome sequence of Sphingomicrobium sp. B8.</title>
        <authorList>
            <person name="Mu L."/>
        </authorList>
    </citation>
    <scope>NUCLEOTIDE SEQUENCE [LARGE SCALE GENOMIC DNA]</scope>
    <source>
        <strain evidence="1 2">B8</strain>
    </source>
</reference>